<evidence type="ECO:0000259" key="1">
    <source>
        <dbReference type="Pfam" id="PF00696"/>
    </source>
</evidence>
<feature type="domain" description="Aspartate/glutamate/uridylate kinase" evidence="1">
    <location>
        <begin position="9"/>
        <end position="149"/>
    </location>
</feature>
<protein>
    <recommendedName>
        <fullName evidence="1">Aspartate/glutamate/uridylate kinase domain-containing protein</fullName>
    </recommendedName>
</protein>
<dbReference type="InterPro" id="IPR036393">
    <property type="entry name" value="AceGlu_kinase-like_sf"/>
</dbReference>
<dbReference type="KEGG" id="mhey:H2LOC_018395"/>
<evidence type="ECO:0000313" key="2">
    <source>
        <dbReference type="EMBL" id="QGM47497.1"/>
    </source>
</evidence>
<dbReference type="Proteomes" id="UP000309061">
    <property type="component" value="Chromosome"/>
</dbReference>
<reference evidence="2 3" key="1">
    <citation type="submission" date="2019-11" db="EMBL/GenBank/DDBJ databases">
        <title>The genome sequence of Methylocystis heyeri.</title>
        <authorList>
            <person name="Oshkin I.Y."/>
            <person name="Miroshnikov K."/>
            <person name="Dedysh S.N."/>
        </authorList>
    </citation>
    <scope>NUCLEOTIDE SEQUENCE [LARGE SCALE GENOMIC DNA]</scope>
    <source>
        <strain evidence="2 3">H2</strain>
    </source>
</reference>
<proteinExistence type="predicted"/>
<dbReference type="InterPro" id="IPR001048">
    <property type="entry name" value="Asp/Glu/Uridylate_kinase"/>
</dbReference>
<evidence type="ECO:0000313" key="3">
    <source>
        <dbReference type="Proteomes" id="UP000309061"/>
    </source>
</evidence>
<organism evidence="2 3">
    <name type="scientific">Methylocystis heyeri</name>
    <dbReference type="NCBI Taxonomy" id="391905"/>
    <lineage>
        <taxon>Bacteria</taxon>
        <taxon>Pseudomonadati</taxon>
        <taxon>Pseudomonadota</taxon>
        <taxon>Alphaproteobacteria</taxon>
        <taxon>Hyphomicrobiales</taxon>
        <taxon>Methylocystaceae</taxon>
        <taxon>Methylocystis</taxon>
    </lineage>
</organism>
<name>A0A6B8KIJ4_9HYPH</name>
<dbReference type="AlphaFoldDB" id="A0A6B8KIJ4"/>
<gene>
    <name evidence="2" type="ORF">H2LOC_018395</name>
</gene>
<dbReference type="OrthoDB" id="6683219at2"/>
<accession>A0A6B8KIJ4</accession>
<dbReference type="Gene3D" id="3.40.1160.10">
    <property type="entry name" value="Acetylglutamate kinase-like"/>
    <property type="match status" value="1"/>
</dbReference>
<keyword evidence="3" id="KW-1185">Reference proteome</keyword>
<dbReference type="SUPFAM" id="SSF53633">
    <property type="entry name" value="Carbamate kinase-like"/>
    <property type="match status" value="1"/>
</dbReference>
<dbReference type="Pfam" id="PF00696">
    <property type="entry name" value="AA_kinase"/>
    <property type="match status" value="1"/>
</dbReference>
<sequence>MKPEKKRPLVVKLGGSLWRSPDLSRWMSALKGASEAITLVPGGGPFADAVRRAQPEMGYSDAAAHSMAMLGMEQYGLALIDKFEGLRLASTPAEASEIHSRGEIAVWRPMDMAGAEQVPASWDVTSDSLAAWYARESGAQSLLLIKSVDAEACDPESLVDACFEVYSRELEVYVAGPKALVSASSIFAQGGAVGARLDFALTPRKNKP</sequence>
<dbReference type="EMBL" id="CP046052">
    <property type="protein sequence ID" value="QGM47497.1"/>
    <property type="molecule type" value="Genomic_DNA"/>
</dbReference>